<evidence type="ECO:0000256" key="1">
    <source>
        <dbReference type="ARBA" id="ARBA00004418"/>
    </source>
</evidence>
<dbReference type="InterPro" id="IPR006311">
    <property type="entry name" value="TAT_signal"/>
</dbReference>
<dbReference type="RefSeq" id="WP_153478917.1">
    <property type="nucleotide sequence ID" value="NZ_VWNA01000001.1"/>
</dbReference>
<dbReference type="NCBIfam" id="TIGR01409">
    <property type="entry name" value="TAT_signal_seq"/>
    <property type="match status" value="1"/>
</dbReference>
<comment type="subcellular location">
    <subcellularLocation>
        <location evidence="1">Periplasm</location>
    </subcellularLocation>
</comment>
<dbReference type="EMBL" id="VWNA01000001">
    <property type="protein sequence ID" value="MQT11802.1"/>
    <property type="molecule type" value="Genomic_DNA"/>
</dbReference>
<dbReference type="InterPro" id="IPR039424">
    <property type="entry name" value="SBP_5"/>
</dbReference>
<dbReference type="SUPFAM" id="SSF53850">
    <property type="entry name" value="Periplasmic binding protein-like II"/>
    <property type="match status" value="1"/>
</dbReference>
<dbReference type="AlphaFoldDB" id="A0A6A7Y205"/>
<sequence>MDERILKEGPRGLDRREFLTGTALLGALAGAGAGLSLASPAFAQSATPTTGGTLRLGMSGGATTDTLDPRTFTDWVPVNIAYQIMNGLVEIDADNKATPELLESWEPKPGAKDWVFNVRKGVEFHNGKSLDADDIIYSINLHRGDTKSAAKAVLEDIVDIKKLDTHQIQITLTDGNADLPYILSDYHLFAVPNGFTDWANPIGTGGYKLEKFEPGVRSITKKTGSYWKPNAGYVDSIEVIVINDITARINALLSNQVDIINRLDGRTVDLLKRNKKFQVIRSQAGQHGVLLMNCESDPYKNNDIRLALKYAIDREKIIKTVLNGYGTIGNDQPIPRTNPYYNADLPQHGYDPDKAKFHLKKAGQENLKVTLQVSEAAFTGATDTAVLFQAAAKDAGINLDVKREPSDGYWDNVWMKAPFCASYWGGRPTADQMLSIAYKSDAKWNDTNWHRPAFDKLLIEARAELDQAKRKELYGECQKMIWEDGGALIPMFIDYIEAGTTKVQGWKPHPMFDFMGQRIGEKVWMPS</sequence>
<reference evidence="6 7" key="1">
    <citation type="submission" date="2019-09" db="EMBL/GenBank/DDBJ databases">
        <title>Segnochrobactrum spirostomi gen. nov., sp. nov., isolated from the ciliate Spirostomum cf. yagiui and description of a novel family, Segnochrobactraceae fam. nov. within the order Rhizobiales of the class Alphaproteobacteria.</title>
        <authorList>
            <person name="Akter S."/>
            <person name="Shazib S.U.A."/>
            <person name="Shin M.K."/>
        </authorList>
    </citation>
    <scope>NUCLEOTIDE SEQUENCE [LARGE SCALE GENOMIC DNA]</scope>
    <source>
        <strain evidence="6 7">Sp-1</strain>
    </source>
</reference>
<dbReference type="PANTHER" id="PTHR30290:SF9">
    <property type="entry name" value="OLIGOPEPTIDE-BINDING PROTEIN APPA"/>
    <property type="match status" value="1"/>
</dbReference>
<dbReference type="Gene3D" id="3.90.76.10">
    <property type="entry name" value="Dipeptide-binding Protein, Domain 1"/>
    <property type="match status" value="1"/>
</dbReference>
<evidence type="ECO:0000259" key="5">
    <source>
        <dbReference type="Pfam" id="PF00496"/>
    </source>
</evidence>
<dbReference type="PANTHER" id="PTHR30290">
    <property type="entry name" value="PERIPLASMIC BINDING COMPONENT OF ABC TRANSPORTER"/>
    <property type="match status" value="1"/>
</dbReference>
<evidence type="ECO:0000313" key="7">
    <source>
        <dbReference type="Proteomes" id="UP000332515"/>
    </source>
</evidence>
<dbReference type="GO" id="GO:0043190">
    <property type="term" value="C:ATP-binding cassette (ABC) transporter complex"/>
    <property type="evidence" value="ECO:0007669"/>
    <property type="project" value="InterPro"/>
</dbReference>
<name>A0A6A7Y205_9HYPH</name>
<dbReference type="InterPro" id="IPR000914">
    <property type="entry name" value="SBP_5_dom"/>
</dbReference>
<dbReference type="Gene3D" id="3.10.105.10">
    <property type="entry name" value="Dipeptide-binding Protein, Domain 3"/>
    <property type="match status" value="1"/>
</dbReference>
<comment type="caution">
    <text evidence="6">The sequence shown here is derived from an EMBL/GenBank/DDBJ whole genome shotgun (WGS) entry which is preliminary data.</text>
</comment>
<dbReference type="GO" id="GO:0015833">
    <property type="term" value="P:peptide transport"/>
    <property type="evidence" value="ECO:0007669"/>
    <property type="project" value="TreeGrafter"/>
</dbReference>
<evidence type="ECO:0000256" key="3">
    <source>
        <dbReference type="ARBA" id="ARBA00022448"/>
    </source>
</evidence>
<proteinExistence type="inferred from homology"/>
<evidence type="ECO:0000256" key="2">
    <source>
        <dbReference type="ARBA" id="ARBA00005695"/>
    </source>
</evidence>
<keyword evidence="4" id="KW-0732">Signal</keyword>
<comment type="similarity">
    <text evidence="2">Belongs to the bacterial solute-binding protein 5 family.</text>
</comment>
<keyword evidence="7" id="KW-1185">Reference proteome</keyword>
<dbReference type="GO" id="GO:1904680">
    <property type="term" value="F:peptide transmembrane transporter activity"/>
    <property type="evidence" value="ECO:0007669"/>
    <property type="project" value="TreeGrafter"/>
</dbReference>
<dbReference type="PIRSF" id="PIRSF002741">
    <property type="entry name" value="MppA"/>
    <property type="match status" value="1"/>
</dbReference>
<dbReference type="CDD" id="cd08503">
    <property type="entry name" value="PBP2_NikA_DppA_OppA_like_17"/>
    <property type="match status" value="1"/>
</dbReference>
<evidence type="ECO:0000313" key="6">
    <source>
        <dbReference type="EMBL" id="MQT11802.1"/>
    </source>
</evidence>
<feature type="domain" description="Solute-binding protein family 5" evidence="5">
    <location>
        <begin position="97"/>
        <end position="443"/>
    </location>
</feature>
<dbReference type="InterPro" id="IPR030678">
    <property type="entry name" value="Peptide/Ni-bd"/>
</dbReference>
<dbReference type="PROSITE" id="PS51318">
    <property type="entry name" value="TAT"/>
    <property type="match status" value="1"/>
</dbReference>
<organism evidence="6 7">
    <name type="scientific">Segnochrobactrum spirostomi</name>
    <dbReference type="NCBI Taxonomy" id="2608987"/>
    <lineage>
        <taxon>Bacteria</taxon>
        <taxon>Pseudomonadati</taxon>
        <taxon>Pseudomonadota</taxon>
        <taxon>Alphaproteobacteria</taxon>
        <taxon>Hyphomicrobiales</taxon>
        <taxon>Segnochrobactraceae</taxon>
        <taxon>Segnochrobactrum</taxon>
    </lineage>
</organism>
<dbReference type="Pfam" id="PF00496">
    <property type="entry name" value="SBP_bac_5"/>
    <property type="match status" value="1"/>
</dbReference>
<accession>A0A6A7Y205</accession>
<evidence type="ECO:0000256" key="4">
    <source>
        <dbReference type="ARBA" id="ARBA00022729"/>
    </source>
</evidence>
<dbReference type="Gene3D" id="3.40.190.10">
    <property type="entry name" value="Periplasmic binding protein-like II"/>
    <property type="match status" value="1"/>
</dbReference>
<gene>
    <name evidence="6" type="ORF">F0357_03750</name>
</gene>
<protein>
    <submittedName>
        <fullName evidence="6">ABC transporter substrate-binding protein</fullName>
    </submittedName>
</protein>
<dbReference type="GO" id="GO:0030288">
    <property type="term" value="C:outer membrane-bounded periplasmic space"/>
    <property type="evidence" value="ECO:0007669"/>
    <property type="project" value="UniProtKB-ARBA"/>
</dbReference>
<dbReference type="InterPro" id="IPR019546">
    <property type="entry name" value="TAT_signal_bac_arc"/>
</dbReference>
<dbReference type="Proteomes" id="UP000332515">
    <property type="component" value="Unassembled WGS sequence"/>
</dbReference>
<keyword evidence="3" id="KW-0813">Transport</keyword>